<dbReference type="EMBL" id="WHUW01000005">
    <property type="protein sequence ID" value="KAF8446172.1"/>
    <property type="molecule type" value="Genomic_DNA"/>
</dbReference>
<dbReference type="Proteomes" id="UP001194468">
    <property type="component" value="Unassembled WGS sequence"/>
</dbReference>
<accession>A0AAD4GIR7</accession>
<comment type="caution">
    <text evidence="1">The sequence shown here is derived from an EMBL/GenBank/DDBJ whole genome shotgun (WGS) entry which is preliminary data.</text>
</comment>
<proteinExistence type="predicted"/>
<reference evidence="1" key="2">
    <citation type="journal article" date="2020" name="Nat. Commun.">
        <title>Large-scale genome sequencing of mycorrhizal fungi provides insights into the early evolution of symbiotic traits.</title>
        <authorList>
            <person name="Miyauchi S."/>
            <person name="Kiss E."/>
            <person name="Kuo A."/>
            <person name="Drula E."/>
            <person name="Kohler A."/>
            <person name="Sanchez-Garcia M."/>
            <person name="Morin E."/>
            <person name="Andreopoulos B."/>
            <person name="Barry K.W."/>
            <person name="Bonito G."/>
            <person name="Buee M."/>
            <person name="Carver A."/>
            <person name="Chen C."/>
            <person name="Cichocki N."/>
            <person name="Clum A."/>
            <person name="Culley D."/>
            <person name="Crous P.W."/>
            <person name="Fauchery L."/>
            <person name="Girlanda M."/>
            <person name="Hayes R.D."/>
            <person name="Keri Z."/>
            <person name="LaButti K."/>
            <person name="Lipzen A."/>
            <person name="Lombard V."/>
            <person name="Magnuson J."/>
            <person name="Maillard F."/>
            <person name="Murat C."/>
            <person name="Nolan M."/>
            <person name="Ohm R.A."/>
            <person name="Pangilinan J."/>
            <person name="Pereira M.F."/>
            <person name="Perotto S."/>
            <person name="Peter M."/>
            <person name="Pfister S."/>
            <person name="Riley R."/>
            <person name="Sitrit Y."/>
            <person name="Stielow J.B."/>
            <person name="Szollosi G."/>
            <person name="Zifcakova L."/>
            <person name="Stursova M."/>
            <person name="Spatafora J.W."/>
            <person name="Tedersoo L."/>
            <person name="Vaario L.M."/>
            <person name="Yamada A."/>
            <person name="Yan M."/>
            <person name="Wang P."/>
            <person name="Xu J."/>
            <person name="Bruns T."/>
            <person name="Baldrian P."/>
            <person name="Vilgalys R."/>
            <person name="Dunand C."/>
            <person name="Henrissat B."/>
            <person name="Grigoriev I.V."/>
            <person name="Hibbett D."/>
            <person name="Nagy L.G."/>
            <person name="Martin F.M."/>
        </authorList>
    </citation>
    <scope>NUCLEOTIDE SEQUENCE</scope>
    <source>
        <strain evidence="1">BED1</strain>
    </source>
</reference>
<keyword evidence="2" id="KW-1185">Reference proteome</keyword>
<name>A0AAD4GIR7_BOLED</name>
<evidence type="ECO:0000313" key="2">
    <source>
        <dbReference type="Proteomes" id="UP001194468"/>
    </source>
</evidence>
<protein>
    <recommendedName>
        <fullName evidence="3">BTB domain-containing protein</fullName>
    </recommendedName>
</protein>
<dbReference type="AlphaFoldDB" id="A0AAD4GIR7"/>
<dbReference type="InterPro" id="IPR011333">
    <property type="entry name" value="SKP1/BTB/POZ_sf"/>
</dbReference>
<evidence type="ECO:0008006" key="3">
    <source>
        <dbReference type="Google" id="ProtNLM"/>
    </source>
</evidence>
<evidence type="ECO:0000313" key="1">
    <source>
        <dbReference type="EMBL" id="KAF8446172.1"/>
    </source>
</evidence>
<sequence>MFDDFGSYAPRLPDLRVRSIPDQEEFNVHKSALCTSEVFRDMFACCDQEYSFVNPHDGIQDVNEVLELDESASTLRLLLRLLHFPPPPPPLSLSARETRRMGKPVSLYEGALIPFPLLTDMVRLADKYGLSEPLRRAIYAHLFANAAIHPLEVYAYATRNHLDDVAAEASAYLLHPPLSTYSEDQIALIPSVSAYHDLVRLHSHRTTQLKSILLREDIFPFGYGACVAHQESTTRAWNDSRMLLATQLEAATDLVAEMNVLLTQFDSCNTCYKACLAAIEMLGYKCNRIPRTIDYLPPRHEGN</sequence>
<organism evidence="1 2">
    <name type="scientific">Boletus edulis BED1</name>
    <dbReference type="NCBI Taxonomy" id="1328754"/>
    <lineage>
        <taxon>Eukaryota</taxon>
        <taxon>Fungi</taxon>
        <taxon>Dikarya</taxon>
        <taxon>Basidiomycota</taxon>
        <taxon>Agaricomycotina</taxon>
        <taxon>Agaricomycetes</taxon>
        <taxon>Agaricomycetidae</taxon>
        <taxon>Boletales</taxon>
        <taxon>Boletineae</taxon>
        <taxon>Boletaceae</taxon>
        <taxon>Boletoideae</taxon>
        <taxon>Boletus</taxon>
    </lineage>
</organism>
<dbReference type="Gene3D" id="3.30.710.10">
    <property type="entry name" value="Potassium Channel Kv1.1, Chain A"/>
    <property type="match status" value="1"/>
</dbReference>
<reference evidence="1" key="1">
    <citation type="submission" date="2019-10" db="EMBL/GenBank/DDBJ databases">
        <authorList>
            <consortium name="DOE Joint Genome Institute"/>
            <person name="Kuo A."/>
            <person name="Miyauchi S."/>
            <person name="Kiss E."/>
            <person name="Drula E."/>
            <person name="Kohler A."/>
            <person name="Sanchez-Garcia M."/>
            <person name="Andreopoulos B."/>
            <person name="Barry K.W."/>
            <person name="Bonito G."/>
            <person name="Buee M."/>
            <person name="Carver A."/>
            <person name="Chen C."/>
            <person name="Cichocki N."/>
            <person name="Clum A."/>
            <person name="Culley D."/>
            <person name="Crous P.W."/>
            <person name="Fauchery L."/>
            <person name="Girlanda M."/>
            <person name="Hayes R."/>
            <person name="Keri Z."/>
            <person name="LaButti K."/>
            <person name="Lipzen A."/>
            <person name="Lombard V."/>
            <person name="Magnuson J."/>
            <person name="Maillard F."/>
            <person name="Morin E."/>
            <person name="Murat C."/>
            <person name="Nolan M."/>
            <person name="Ohm R."/>
            <person name="Pangilinan J."/>
            <person name="Pereira M."/>
            <person name="Perotto S."/>
            <person name="Peter M."/>
            <person name="Riley R."/>
            <person name="Sitrit Y."/>
            <person name="Stielow B."/>
            <person name="Szollosi G."/>
            <person name="Zifcakova L."/>
            <person name="Stursova M."/>
            <person name="Spatafora J.W."/>
            <person name="Tedersoo L."/>
            <person name="Vaario L.-M."/>
            <person name="Yamada A."/>
            <person name="Yan M."/>
            <person name="Wang P."/>
            <person name="Xu J."/>
            <person name="Bruns T."/>
            <person name="Baldrian P."/>
            <person name="Vilgalys R."/>
            <person name="Henrissat B."/>
            <person name="Grigoriev I.V."/>
            <person name="Hibbett D."/>
            <person name="Nagy L.G."/>
            <person name="Martin F.M."/>
        </authorList>
    </citation>
    <scope>NUCLEOTIDE SEQUENCE</scope>
    <source>
        <strain evidence="1">BED1</strain>
    </source>
</reference>
<gene>
    <name evidence="1" type="ORF">L210DRAFT_3758291</name>
</gene>